<dbReference type="SUPFAM" id="SSF53474">
    <property type="entry name" value="alpha/beta-Hydrolases"/>
    <property type="match status" value="1"/>
</dbReference>
<organism evidence="5 6">
    <name type="scientific">Stenotrophomonas oahuensis</name>
    <dbReference type="NCBI Taxonomy" id="3003271"/>
    <lineage>
        <taxon>Bacteria</taxon>
        <taxon>Pseudomonadati</taxon>
        <taxon>Pseudomonadota</taxon>
        <taxon>Gammaproteobacteria</taxon>
        <taxon>Lysobacterales</taxon>
        <taxon>Lysobacteraceae</taxon>
        <taxon>Stenotrophomonas</taxon>
    </lineage>
</organism>
<dbReference type="InterPro" id="IPR029058">
    <property type="entry name" value="AB_hydrolase_fold"/>
</dbReference>
<evidence type="ECO:0000256" key="1">
    <source>
        <dbReference type="ARBA" id="ARBA00006538"/>
    </source>
</evidence>
<proteinExistence type="inferred from homology"/>
<evidence type="ECO:0000259" key="4">
    <source>
        <dbReference type="Pfam" id="PF08840"/>
    </source>
</evidence>
<dbReference type="RefSeq" id="WP_311193492.1">
    <property type="nucleotide sequence ID" value="NZ_CP115541.1"/>
</dbReference>
<dbReference type="Gene3D" id="3.40.50.1820">
    <property type="entry name" value="alpha/beta hydrolase"/>
    <property type="match status" value="1"/>
</dbReference>
<dbReference type="Pfam" id="PF04775">
    <property type="entry name" value="Bile_Hydr_Trans"/>
    <property type="match status" value="1"/>
</dbReference>
<accession>A0ABY9YTX7</accession>
<dbReference type="Proteomes" id="UP001302072">
    <property type="component" value="Chromosome"/>
</dbReference>
<dbReference type="InterPro" id="IPR014940">
    <property type="entry name" value="BAAT_C"/>
</dbReference>
<dbReference type="EMBL" id="CP115541">
    <property type="protein sequence ID" value="WNH54394.1"/>
    <property type="molecule type" value="Genomic_DNA"/>
</dbReference>
<comment type="similarity">
    <text evidence="1">Belongs to the C/M/P thioester hydrolase family.</text>
</comment>
<dbReference type="InterPro" id="IPR016662">
    <property type="entry name" value="Acyl-CoA_thioEstase_long-chain"/>
</dbReference>
<feature type="chain" id="PRO_5047470977" evidence="2">
    <location>
        <begin position="19"/>
        <end position="447"/>
    </location>
</feature>
<reference evidence="5 6" key="1">
    <citation type="submission" date="2022-12" db="EMBL/GenBank/DDBJ databases">
        <title>Two new species, Stenotrophomonas aracearum and Stenotrophomonas oahuensis, isolated from Anthurium (Araceae family) in Hawaii.</title>
        <authorList>
            <person name="Chunag S.C."/>
            <person name="Dobhal S."/>
            <person name="Alvarez A."/>
            <person name="Arif M."/>
        </authorList>
    </citation>
    <scope>NUCLEOTIDE SEQUENCE [LARGE SCALE GENOMIC DNA]</scope>
    <source>
        <strain evidence="5 6">A5586</strain>
    </source>
</reference>
<dbReference type="PANTHER" id="PTHR10824:SF4">
    <property type="entry name" value="ACYL-COENZYME A THIOESTERASE 1-LIKE"/>
    <property type="match status" value="1"/>
</dbReference>
<feature type="domain" description="Acyl-CoA thioester hydrolase/bile acid-CoA amino acid N-acetyltransferase" evidence="3">
    <location>
        <begin position="35"/>
        <end position="158"/>
    </location>
</feature>
<name>A0ABY9YTX7_9GAMM</name>
<evidence type="ECO:0000259" key="3">
    <source>
        <dbReference type="Pfam" id="PF04775"/>
    </source>
</evidence>
<sequence length="447" mass="47764">MRVCFSLLMWALAAPLGAAELHVGVLEEGADRVPQIRVTGLGATEPVELRLDMHDARGQRWQSRALLRADLEGVMDTKVAAAQQGTYRGVDASGLIWSMRPESGNGSPSPLPQRMQPGALTFAPVPMRLSAYRNGQLLGEHTLLRHLSTPAVTAREVRIGGVTARLYLPGPTDASGNPRPAVITLGGAEGGIDSASAYASWLASNGYVALAVAYYRVPGRPKDLIGVPIEPVLQAVDWLQRQRGVDPQRIGVMGGSWGGIVAMAAAAHDPRIRAVVSWVGSPAPFRGIARDVPPADFRGVDLPALSYRGQSLGYLPFDEGADWSRPTAQQAQVLEHAMLPIERINGPVMLVAGGDDQLGDSARMAAVAQRWLRERRSIPQPDEVAYFADAGHLITPFLQPTTFRHQTGPYIPVGGTPEGYAWADRESGPRVLGFLGRALGAGGTAER</sequence>
<protein>
    <submittedName>
        <fullName evidence="5">Acyl-CoA thioesterase/bile acid-CoA:amino acid N-acyltransferase family protein</fullName>
    </submittedName>
</protein>
<feature type="domain" description="BAAT/Acyl-CoA thioester hydrolase C-terminal" evidence="4">
    <location>
        <begin position="234"/>
        <end position="440"/>
    </location>
</feature>
<dbReference type="Pfam" id="PF08840">
    <property type="entry name" value="BAAT_C"/>
    <property type="match status" value="1"/>
</dbReference>
<evidence type="ECO:0000313" key="5">
    <source>
        <dbReference type="EMBL" id="WNH54394.1"/>
    </source>
</evidence>
<gene>
    <name evidence="5" type="ORF">PDM29_08980</name>
</gene>
<dbReference type="Gene3D" id="2.60.40.2240">
    <property type="entry name" value="Acyl-CoA thioester hydrolase/BAAT N-terminal domain"/>
    <property type="match status" value="1"/>
</dbReference>
<dbReference type="PANTHER" id="PTHR10824">
    <property type="entry name" value="ACYL-COENZYME A THIOESTERASE-RELATED"/>
    <property type="match status" value="1"/>
</dbReference>
<dbReference type="InterPro" id="IPR006862">
    <property type="entry name" value="Thio_Ohase/aa_AcTrfase"/>
</dbReference>
<feature type="signal peptide" evidence="2">
    <location>
        <begin position="1"/>
        <end position="18"/>
    </location>
</feature>
<dbReference type="InterPro" id="IPR042490">
    <property type="entry name" value="Thio_Ohase/BAAT_N"/>
</dbReference>
<evidence type="ECO:0000313" key="6">
    <source>
        <dbReference type="Proteomes" id="UP001302072"/>
    </source>
</evidence>
<dbReference type="PIRSF" id="PIRSF016521">
    <property type="entry name" value="Acyl-CoA_hydro"/>
    <property type="match status" value="1"/>
</dbReference>
<keyword evidence="2" id="KW-0732">Signal</keyword>
<keyword evidence="6" id="KW-1185">Reference proteome</keyword>
<evidence type="ECO:0000256" key="2">
    <source>
        <dbReference type="SAM" id="SignalP"/>
    </source>
</evidence>